<dbReference type="Proteomes" id="UP000255515">
    <property type="component" value="Unassembled WGS sequence"/>
</dbReference>
<protein>
    <submittedName>
        <fullName evidence="2">Uncharacterized protein</fullName>
    </submittedName>
</protein>
<reference evidence="2 3" key="1">
    <citation type="submission" date="2018-06" db="EMBL/GenBank/DDBJ databases">
        <authorList>
            <consortium name="Pathogen Informatics"/>
            <person name="Doyle S."/>
        </authorList>
    </citation>
    <scope>NUCLEOTIDE SEQUENCE [LARGE SCALE GENOMIC DNA]</scope>
    <source>
        <strain evidence="2 3">NCTC11661</strain>
    </source>
</reference>
<dbReference type="EMBL" id="UFTJ01000003">
    <property type="protein sequence ID" value="SUV53018.1"/>
    <property type="molecule type" value="Genomic_DNA"/>
</dbReference>
<dbReference type="RefSeq" id="WP_002687738.1">
    <property type="nucleotide sequence ID" value="NZ_UFTJ01000003.1"/>
</dbReference>
<feature type="transmembrane region" description="Helical" evidence="1">
    <location>
        <begin position="5"/>
        <end position="21"/>
    </location>
</feature>
<keyword evidence="1" id="KW-0472">Membrane</keyword>
<proteinExistence type="predicted"/>
<organism evidence="2 3">
    <name type="scientific">Bergeyella zoohelcum</name>
    <dbReference type="NCBI Taxonomy" id="1015"/>
    <lineage>
        <taxon>Bacteria</taxon>
        <taxon>Pseudomonadati</taxon>
        <taxon>Bacteroidota</taxon>
        <taxon>Flavobacteriia</taxon>
        <taxon>Flavobacteriales</taxon>
        <taxon>Weeksellaceae</taxon>
        <taxon>Bergeyella</taxon>
    </lineage>
</organism>
<gene>
    <name evidence="2" type="ORF">NCTC11661_02165</name>
</gene>
<accession>A0A380ZW48</accession>
<evidence type="ECO:0000313" key="3">
    <source>
        <dbReference type="Proteomes" id="UP000255515"/>
    </source>
</evidence>
<evidence type="ECO:0000256" key="1">
    <source>
        <dbReference type="SAM" id="Phobius"/>
    </source>
</evidence>
<evidence type="ECO:0000313" key="2">
    <source>
        <dbReference type="EMBL" id="SUV53018.1"/>
    </source>
</evidence>
<dbReference type="AlphaFoldDB" id="A0A380ZW48"/>
<name>A0A380ZW48_9FLAO</name>
<keyword evidence="1" id="KW-0812">Transmembrane</keyword>
<feature type="transmembrane region" description="Helical" evidence="1">
    <location>
        <begin position="33"/>
        <end position="53"/>
    </location>
</feature>
<keyword evidence="1" id="KW-1133">Transmembrane helix</keyword>
<sequence>MKKHLIIYGILVTLFIIYNAFFQVKDEVLNEILNIIFSSILFLYIAIMAWVLLKKIKKVK</sequence>